<dbReference type="PANTHER" id="PTHR32439:SF9">
    <property type="entry name" value="BLR3264 PROTEIN"/>
    <property type="match status" value="1"/>
</dbReference>
<dbReference type="GO" id="GO:0046872">
    <property type="term" value="F:metal ion binding"/>
    <property type="evidence" value="ECO:0007669"/>
    <property type="project" value="UniProtKB-KW"/>
</dbReference>
<organism evidence="9 10">
    <name type="scientific">Raineyella fluvialis</name>
    <dbReference type="NCBI Taxonomy" id="2662261"/>
    <lineage>
        <taxon>Bacteria</taxon>
        <taxon>Bacillati</taxon>
        <taxon>Actinomycetota</taxon>
        <taxon>Actinomycetes</taxon>
        <taxon>Propionibacteriales</taxon>
        <taxon>Propionibacteriaceae</taxon>
        <taxon>Raineyella</taxon>
    </lineage>
</organism>
<dbReference type="InterPro" id="IPR036136">
    <property type="entry name" value="Nit/Sulf_reduc_fer-like_dom_sf"/>
</dbReference>
<feature type="region of interest" description="Disordered" evidence="7">
    <location>
        <begin position="1"/>
        <end position="31"/>
    </location>
</feature>
<name>A0A5Q2F9I9_9ACTN</name>
<dbReference type="InterPro" id="IPR051329">
    <property type="entry name" value="NIR_SIR_4Fe-4S"/>
</dbReference>
<dbReference type="GO" id="GO:0051539">
    <property type="term" value="F:4 iron, 4 sulfur cluster binding"/>
    <property type="evidence" value="ECO:0007669"/>
    <property type="project" value="UniProtKB-KW"/>
</dbReference>
<evidence type="ECO:0000256" key="2">
    <source>
        <dbReference type="ARBA" id="ARBA00022617"/>
    </source>
</evidence>
<keyword evidence="4" id="KW-0560">Oxidoreductase</keyword>
<keyword evidence="2" id="KW-0349">Heme</keyword>
<dbReference type="Pfam" id="PF03460">
    <property type="entry name" value="NIR_SIR_ferr"/>
    <property type="match status" value="1"/>
</dbReference>
<dbReference type="EMBL" id="CP045725">
    <property type="protein sequence ID" value="QGF23562.1"/>
    <property type="molecule type" value="Genomic_DNA"/>
</dbReference>
<evidence type="ECO:0000256" key="4">
    <source>
        <dbReference type="ARBA" id="ARBA00023002"/>
    </source>
</evidence>
<dbReference type="PANTHER" id="PTHR32439">
    <property type="entry name" value="FERREDOXIN--NITRITE REDUCTASE, CHLOROPLASTIC"/>
    <property type="match status" value="1"/>
</dbReference>
<feature type="domain" description="Nitrite/Sulfite reductase ferredoxin-like" evidence="8">
    <location>
        <begin position="34"/>
        <end position="79"/>
    </location>
</feature>
<evidence type="ECO:0000256" key="1">
    <source>
        <dbReference type="ARBA" id="ARBA00022485"/>
    </source>
</evidence>
<evidence type="ECO:0000256" key="3">
    <source>
        <dbReference type="ARBA" id="ARBA00022723"/>
    </source>
</evidence>
<keyword evidence="10" id="KW-1185">Reference proteome</keyword>
<evidence type="ECO:0000313" key="9">
    <source>
        <dbReference type="EMBL" id="QGF23562.1"/>
    </source>
</evidence>
<reference evidence="9 10" key="1">
    <citation type="submission" date="2019-10" db="EMBL/GenBank/DDBJ databases">
        <title>Genomic analysis of Raineyella sp. CBA3103.</title>
        <authorList>
            <person name="Roh S.W."/>
        </authorList>
    </citation>
    <scope>NUCLEOTIDE SEQUENCE [LARGE SCALE GENOMIC DNA]</scope>
    <source>
        <strain evidence="9 10">CBA3103</strain>
    </source>
</reference>
<protein>
    <submittedName>
        <fullName evidence="9">Cobalamin biosynthesis protein CobG</fullName>
    </submittedName>
</protein>
<dbReference type="SUPFAM" id="SSF56014">
    <property type="entry name" value="Nitrite and sulphite reductase 4Fe-4S domain-like"/>
    <property type="match status" value="1"/>
</dbReference>
<dbReference type="InterPro" id="IPR005117">
    <property type="entry name" value="NiRdtase/SiRdtase_haem-b_fer"/>
</dbReference>
<dbReference type="KEGG" id="rain:Rai3103_07665"/>
<dbReference type="SUPFAM" id="SSF55124">
    <property type="entry name" value="Nitrite/Sulfite reductase N-terminal domain-like"/>
    <property type="match status" value="1"/>
</dbReference>
<sequence length="407" mass="43955">MFSGKGRPSRIANVPQSDASTDGSPGLTRPFRARDGGLVRLRIPGGHITSQVLRQLSEISAEYSDGLLQLTIRGNIQLRSMTLDPYGAIPASAINAFIATGIIPRSHERVRTILCSPLPSSSRPDLRPMVDELDAAIQAEPQLEDLPGSFVWAFDDGRGDIAAERWDLLYQAVTPSAGIIATSTGEAWDVLARQAVETMIWLAQEFSRLRLREDPPPLHPYQLGFRSRSKFGAKLSVQLGAGSSRAITRGHRPHVGPVGEDLLAGVPLGLLTPEMVDVLPRGEITITPWRQLLVEGGAYDMAAFRGVGYAIDPAEPWAHVSACTGAIGCVRTEVDTLAMAERLVDAATNGEVILTEDVHISGCEHRCGAPRGPYVDVVAPQHVVTVIDTIEERRLMGQDEGDVESSR</sequence>
<dbReference type="Gene3D" id="3.90.480.10">
    <property type="entry name" value="Sulfite Reductase Hemoprotein,Domain 2"/>
    <property type="match status" value="1"/>
</dbReference>
<keyword evidence="3" id="KW-0479">Metal-binding</keyword>
<gene>
    <name evidence="9" type="ORF">Rai3103_07665</name>
</gene>
<evidence type="ECO:0000256" key="5">
    <source>
        <dbReference type="ARBA" id="ARBA00023004"/>
    </source>
</evidence>
<evidence type="ECO:0000313" key="10">
    <source>
        <dbReference type="Proteomes" id="UP000386847"/>
    </source>
</evidence>
<evidence type="ECO:0000259" key="8">
    <source>
        <dbReference type="Pfam" id="PF03460"/>
    </source>
</evidence>
<keyword evidence="5" id="KW-0408">Iron</keyword>
<dbReference type="AlphaFoldDB" id="A0A5Q2F9I9"/>
<evidence type="ECO:0000256" key="6">
    <source>
        <dbReference type="ARBA" id="ARBA00023014"/>
    </source>
</evidence>
<dbReference type="GO" id="GO:0016491">
    <property type="term" value="F:oxidoreductase activity"/>
    <property type="evidence" value="ECO:0007669"/>
    <property type="project" value="UniProtKB-KW"/>
</dbReference>
<dbReference type="Proteomes" id="UP000386847">
    <property type="component" value="Chromosome"/>
</dbReference>
<dbReference type="Gene3D" id="3.30.413.10">
    <property type="entry name" value="Sulfite Reductase Hemoprotein, domain 1"/>
    <property type="match status" value="1"/>
</dbReference>
<dbReference type="InterPro" id="IPR045854">
    <property type="entry name" value="NO2/SO3_Rdtase_4Fe4S_sf"/>
</dbReference>
<accession>A0A5Q2F9I9</accession>
<keyword evidence="1" id="KW-0004">4Fe-4S</keyword>
<keyword evidence="6" id="KW-0411">Iron-sulfur</keyword>
<evidence type="ECO:0000256" key="7">
    <source>
        <dbReference type="SAM" id="MobiDB-lite"/>
    </source>
</evidence>
<proteinExistence type="predicted"/>
<feature type="compositionally biased region" description="Polar residues" evidence="7">
    <location>
        <begin position="14"/>
        <end position="23"/>
    </location>
</feature>